<dbReference type="CDD" id="cd00761">
    <property type="entry name" value="Glyco_tranf_GTA_type"/>
    <property type="match status" value="1"/>
</dbReference>
<gene>
    <name evidence="2" type="ORF">F7D14_17210</name>
</gene>
<protein>
    <submittedName>
        <fullName evidence="2">Glycosyltransferase family 2 protein</fullName>
    </submittedName>
</protein>
<dbReference type="PANTHER" id="PTHR43685:SF2">
    <property type="entry name" value="GLYCOSYLTRANSFERASE 2-LIKE DOMAIN-CONTAINING PROTEIN"/>
    <property type="match status" value="1"/>
</dbReference>
<dbReference type="InterPro" id="IPR029044">
    <property type="entry name" value="Nucleotide-diphossugar_trans"/>
</dbReference>
<accession>A0A6B8MEI3</accession>
<dbReference type="InterPro" id="IPR050834">
    <property type="entry name" value="Glycosyltransf_2"/>
</dbReference>
<evidence type="ECO:0000313" key="3">
    <source>
        <dbReference type="Proteomes" id="UP000422569"/>
    </source>
</evidence>
<dbReference type="Pfam" id="PF00535">
    <property type="entry name" value="Glycos_transf_2"/>
    <property type="match status" value="1"/>
</dbReference>
<feature type="domain" description="Glycosyltransferase 2-like" evidence="1">
    <location>
        <begin position="9"/>
        <end position="172"/>
    </location>
</feature>
<evidence type="ECO:0000259" key="1">
    <source>
        <dbReference type="Pfam" id="PF00535"/>
    </source>
</evidence>
<dbReference type="AlphaFoldDB" id="A0A6B8MEI3"/>
<organism evidence="2 3">
    <name type="scientific">Methylocystis parvus</name>
    <dbReference type="NCBI Taxonomy" id="134"/>
    <lineage>
        <taxon>Bacteria</taxon>
        <taxon>Pseudomonadati</taxon>
        <taxon>Pseudomonadota</taxon>
        <taxon>Alphaproteobacteria</taxon>
        <taxon>Hyphomicrobiales</taxon>
        <taxon>Methylocystaceae</taxon>
        <taxon>Methylocystis</taxon>
    </lineage>
</organism>
<dbReference type="PANTHER" id="PTHR43685">
    <property type="entry name" value="GLYCOSYLTRANSFERASE"/>
    <property type="match status" value="1"/>
</dbReference>
<keyword evidence="2" id="KW-0808">Transferase</keyword>
<dbReference type="KEGG" id="mpar:F7D14_17210"/>
<dbReference type="InterPro" id="IPR001173">
    <property type="entry name" value="Glyco_trans_2-like"/>
</dbReference>
<dbReference type="RefSeq" id="WP_016921480.1">
    <property type="nucleotide sequence ID" value="NZ_CP044331.1"/>
</dbReference>
<name>A0A6B8MEI3_9HYPH</name>
<dbReference type="EMBL" id="CP044331">
    <property type="protein sequence ID" value="QGM99050.1"/>
    <property type="molecule type" value="Genomic_DNA"/>
</dbReference>
<dbReference type="GO" id="GO:0016740">
    <property type="term" value="F:transferase activity"/>
    <property type="evidence" value="ECO:0007669"/>
    <property type="project" value="UniProtKB-KW"/>
</dbReference>
<dbReference type="Gene3D" id="3.90.550.10">
    <property type="entry name" value="Spore Coat Polysaccharide Biosynthesis Protein SpsA, Chain A"/>
    <property type="match status" value="1"/>
</dbReference>
<keyword evidence="3" id="KW-1185">Reference proteome</keyword>
<dbReference type="Proteomes" id="UP000422569">
    <property type="component" value="Chromosome"/>
</dbReference>
<evidence type="ECO:0000313" key="2">
    <source>
        <dbReference type="EMBL" id="QGM99050.1"/>
    </source>
</evidence>
<reference evidence="2 3" key="1">
    <citation type="submission" date="2019-09" db="EMBL/GenBank/DDBJ databases">
        <title>Isolation and complete genome sequencing of Methylocystis species.</title>
        <authorList>
            <person name="Rumah B.L."/>
            <person name="Stead C.E."/>
            <person name="Stevens B.C."/>
            <person name="Minton N.P."/>
            <person name="Grosse-Honebrink A."/>
            <person name="Zhang Y."/>
        </authorList>
    </citation>
    <scope>NUCLEOTIDE SEQUENCE [LARGE SCALE GENOMIC DNA]</scope>
    <source>
        <strain evidence="2 3">BRCS2</strain>
    </source>
</reference>
<sequence>MEQYGAHISVIICVYTMQRWVDICEAVDSVRRQTLWADELIIVVDHNPELLETCRAAFADAIVVANDRTRGLSGARNTGISRSTGEIVAFLDDDAVADRDWLAILSQHFKRPEVLGVTSTILPDWKSRRPGWFPEEFLWTVGCTYKGGPSRLQEIRNVQGASALLRRSIFAKAGGFSAGLGRAGAKLPLSCEETELCIRAKAAHPDGCFLFEPATAVFHKVTAARTTWSYFVLRCYAEGLSKAFLTDLSGTSSVLKVERDYVVRALAQAVLRDVSLAFSRFDLSGFKRAGAIFVGLASTSAGFLVGKLSATDKRRAAPVRA</sequence>
<dbReference type="SUPFAM" id="SSF53448">
    <property type="entry name" value="Nucleotide-diphospho-sugar transferases"/>
    <property type="match status" value="1"/>
</dbReference>
<proteinExistence type="predicted"/>